<proteinExistence type="predicted"/>
<organism evidence="1">
    <name type="scientific">Arundo donax</name>
    <name type="common">Giant reed</name>
    <name type="synonym">Donax arundinaceus</name>
    <dbReference type="NCBI Taxonomy" id="35708"/>
    <lineage>
        <taxon>Eukaryota</taxon>
        <taxon>Viridiplantae</taxon>
        <taxon>Streptophyta</taxon>
        <taxon>Embryophyta</taxon>
        <taxon>Tracheophyta</taxon>
        <taxon>Spermatophyta</taxon>
        <taxon>Magnoliopsida</taxon>
        <taxon>Liliopsida</taxon>
        <taxon>Poales</taxon>
        <taxon>Poaceae</taxon>
        <taxon>PACMAD clade</taxon>
        <taxon>Arundinoideae</taxon>
        <taxon>Arundineae</taxon>
        <taxon>Arundo</taxon>
    </lineage>
</organism>
<dbReference type="EMBL" id="GBRH01172601">
    <property type="protein sequence ID" value="JAE25295.1"/>
    <property type="molecule type" value="Transcribed_RNA"/>
</dbReference>
<evidence type="ECO:0000313" key="1">
    <source>
        <dbReference type="EMBL" id="JAE25295.1"/>
    </source>
</evidence>
<sequence length="48" mass="5103">MISEGELVAWSYSYTNGSGNCIYCSLSPRKAAEINKTCPIIGTSGCEP</sequence>
<reference evidence="1" key="2">
    <citation type="journal article" date="2015" name="Data Brief">
        <title>Shoot transcriptome of the giant reed, Arundo donax.</title>
        <authorList>
            <person name="Barrero R.A."/>
            <person name="Guerrero F.D."/>
            <person name="Moolhuijzen P."/>
            <person name="Goolsby J.A."/>
            <person name="Tidwell J."/>
            <person name="Bellgard S.E."/>
            <person name="Bellgard M.I."/>
        </authorList>
    </citation>
    <scope>NUCLEOTIDE SEQUENCE</scope>
    <source>
        <tissue evidence="1">Shoot tissue taken approximately 20 cm above the soil surface</tissue>
    </source>
</reference>
<reference evidence="1" key="1">
    <citation type="submission" date="2014-09" db="EMBL/GenBank/DDBJ databases">
        <authorList>
            <person name="Magalhaes I.L.F."/>
            <person name="Oliveira U."/>
            <person name="Santos F.R."/>
            <person name="Vidigal T.H.D.A."/>
            <person name="Brescovit A.D."/>
            <person name="Santos A.J."/>
        </authorList>
    </citation>
    <scope>NUCLEOTIDE SEQUENCE</scope>
    <source>
        <tissue evidence="1">Shoot tissue taken approximately 20 cm above the soil surface</tissue>
    </source>
</reference>
<protein>
    <submittedName>
        <fullName evidence="1">Uncharacterized protein</fullName>
    </submittedName>
</protein>
<name>A0A0A9GJI0_ARUDO</name>
<dbReference type="AlphaFoldDB" id="A0A0A9GJI0"/>
<accession>A0A0A9GJI0</accession>